<feature type="compositionally biased region" description="Basic and acidic residues" evidence="1">
    <location>
        <begin position="8"/>
        <end position="21"/>
    </location>
</feature>
<evidence type="ECO:0000256" key="1">
    <source>
        <dbReference type="SAM" id="MobiDB-lite"/>
    </source>
</evidence>
<dbReference type="SUPFAM" id="SSF50090">
    <property type="entry name" value="Electron transport accessory proteins"/>
    <property type="match status" value="1"/>
</dbReference>
<feature type="region of interest" description="Disordered" evidence="1">
    <location>
        <begin position="1"/>
        <end position="26"/>
    </location>
</feature>
<gene>
    <name evidence="3" type="ORF">METZ01_LOCUS145884</name>
</gene>
<protein>
    <recommendedName>
        <fullName evidence="2">Nitrile hydratase beta subunit domain-containing protein</fullName>
    </recommendedName>
</protein>
<reference evidence="3" key="1">
    <citation type="submission" date="2018-05" db="EMBL/GenBank/DDBJ databases">
        <authorList>
            <person name="Lanie J.A."/>
            <person name="Ng W.-L."/>
            <person name="Kazmierczak K.M."/>
            <person name="Andrzejewski T.M."/>
            <person name="Davidsen T.M."/>
            <person name="Wayne K.J."/>
            <person name="Tettelin H."/>
            <person name="Glass J.I."/>
            <person name="Rusch D."/>
            <person name="Podicherti R."/>
            <person name="Tsui H.-C.T."/>
            <person name="Winkler M.E."/>
        </authorList>
    </citation>
    <scope>NUCLEOTIDE SEQUENCE</scope>
</reference>
<dbReference type="Pfam" id="PF02211">
    <property type="entry name" value="NHase_beta_C"/>
    <property type="match status" value="1"/>
</dbReference>
<name>A0A381ZUW9_9ZZZZ</name>
<evidence type="ECO:0000259" key="2">
    <source>
        <dbReference type="Pfam" id="PF02211"/>
    </source>
</evidence>
<accession>A0A381ZUW9</accession>
<dbReference type="InterPro" id="IPR008990">
    <property type="entry name" value="Elect_transpt_acc-like_dom_sf"/>
</dbReference>
<feature type="domain" description="Nitrile hydratase beta subunit" evidence="2">
    <location>
        <begin position="3"/>
        <end position="94"/>
    </location>
</feature>
<organism evidence="3">
    <name type="scientific">marine metagenome</name>
    <dbReference type="NCBI Taxonomy" id="408172"/>
    <lineage>
        <taxon>unclassified sequences</taxon>
        <taxon>metagenomes</taxon>
        <taxon>ecological metagenomes</taxon>
    </lineage>
</organism>
<dbReference type="AlphaFoldDB" id="A0A381ZUW9"/>
<sequence length="98" mass="11082">MSQANKYRNGDQVRVRVDSPNHHYRTPTYIQGKTGVVVSICGRFRNPESLGHGGDGFPEQPLYRVAFAQDSVWGRYQGPSSDKILVDIYENWLDPVSV</sequence>
<dbReference type="Gene3D" id="2.30.30.50">
    <property type="match status" value="1"/>
</dbReference>
<dbReference type="EMBL" id="UINC01022756">
    <property type="protein sequence ID" value="SVA93030.1"/>
    <property type="molecule type" value="Genomic_DNA"/>
</dbReference>
<proteinExistence type="predicted"/>
<dbReference type="InterPro" id="IPR024690">
    <property type="entry name" value="CN_hydtase_beta_dom_C"/>
</dbReference>
<evidence type="ECO:0000313" key="3">
    <source>
        <dbReference type="EMBL" id="SVA93030.1"/>
    </source>
</evidence>